<dbReference type="OrthoDB" id="2454914at2"/>
<comment type="caution">
    <text evidence="1">The sequence shown here is derived from an EMBL/GenBank/DDBJ whole genome shotgun (WGS) entry which is preliminary data.</text>
</comment>
<dbReference type="EMBL" id="JTFC01000039">
    <property type="protein sequence ID" value="RUS53232.1"/>
    <property type="molecule type" value="Genomic_DNA"/>
</dbReference>
<sequence>MANPQAVEMVVTQGLNVLKSMKGLWNFSNRNMDKASDDYTRFFANFHSFDVYTHMDSEVDENEHVQAFQQRVLTFDAPYAPLRVKQPAEVNAKESKALYEAAVEAYNTMVTDLGKADKVVNPSFL</sequence>
<proteinExistence type="predicted"/>
<name>A0A433RR27_9BACL</name>
<keyword evidence="2" id="KW-1185">Reference proteome</keyword>
<organism evidence="1 2">
    <name type="scientific">Candidatus Kurthia intestinigallinarum</name>
    <dbReference type="NCBI Taxonomy" id="1562256"/>
    <lineage>
        <taxon>Bacteria</taxon>
        <taxon>Bacillati</taxon>
        <taxon>Bacillota</taxon>
        <taxon>Bacilli</taxon>
        <taxon>Bacillales</taxon>
        <taxon>Caryophanaceae</taxon>
        <taxon>Kurthia</taxon>
    </lineage>
</organism>
<evidence type="ECO:0000313" key="1">
    <source>
        <dbReference type="EMBL" id="RUS53232.1"/>
    </source>
</evidence>
<accession>A0A433RR27</accession>
<gene>
    <name evidence="1" type="ORF">QI30_15375</name>
</gene>
<protein>
    <submittedName>
        <fullName evidence="1">Uncharacterized protein</fullName>
    </submittedName>
</protein>
<reference evidence="1 2" key="1">
    <citation type="submission" date="2014-11" db="EMBL/GenBank/DDBJ databases">
        <title>Genome sequence and analysis of novel Kurthia sp.</title>
        <authorList>
            <person name="Lawson J.N."/>
            <person name="Gonzalez J.E."/>
            <person name="Rinauldi L."/>
            <person name="Xuan Z."/>
            <person name="Firman A."/>
            <person name="Shaddox L."/>
            <person name="Trudeau A."/>
            <person name="Shah S."/>
            <person name="Reiman D."/>
        </authorList>
    </citation>
    <scope>NUCLEOTIDE SEQUENCE [LARGE SCALE GENOMIC DNA]</scope>
    <source>
        <strain evidence="1 2">3B1D</strain>
    </source>
</reference>
<dbReference type="Proteomes" id="UP000288623">
    <property type="component" value="Unassembled WGS sequence"/>
</dbReference>
<dbReference type="AlphaFoldDB" id="A0A433RR27"/>
<evidence type="ECO:0000313" key="2">
    <source>
        <dbReference type="Proteomes" id="UP000288623"/>
    </source>
</evidence>
<dbReference type="RefSeq" id="WP_126991490.1">
    <property type="nucleotide sequence ID" value="NZ_JTFC01000039.1"/>
</dbReference>